<keyword evidence="2" id="KW-1185">Reference proteome</keyword>
<proteinExistence type="predicted"/>
<accession>A0A059F2A0</accession>
<name>A0A059F2A0_9MICR</name>
<dbReference type="VEuPathDB" id="MicrosporidiaDB:H312_01209"/>
<reference evidence="1 2" key="2">
    <citation type="submission" date="2014-03" db="EMBL/GenBank/DDBJ databases">
        <title>The Genome Sequence of Anncaliia algerae insect isolate PRA339.</title>
        <authorList>
            <consortium name="The Broad Institute Genome Sequencing Platform"/>
            <consortium name="The Broad Institute Genome Sequencing Center for Infectious Disease"/>
            <person name="Cuomo C."/>
            <person name="Becnel J."/>
            <person name="Sanscrainte N."/>
            <person name="Walker B."/>
            <person name="Young S.K."/>
            <person name="Zeng Q."/>
            <person name="Gargeya S."/>
            <person name="Fitzgerald M."/>
            <person name="Haas B."/>
            <person name="Abouelleil A."/>
            <person name="Alvarado L."/>
            <person name="Arachchi H.M."/>
            <person name="Berlin A.M."/>
            <person name="Chapman S.B."/>
            <person name="Dewar J."/>
            <person name="Goldberg J."/>
            <person name="Griggs A."/>
            <person name="Gujja S."/>
            <person name="Hansen M."/>
            <person name="Howarth C."/>
            <person name="Imamovic A."/>
            <person name="Larimer J."/>
            <person name="McCowan C."/>
            <person name="Murphy C."/>
            <person name="Neiman D."/>
            <person name="Pearson M."/>
            <person name="Priest M."/>
            <person name="Roberts A."/>
            <person name="Saif S."/>
            <person name="Shea T."/>
            <person name="Sisk P."/>
            <person name="Sykes S."/>
            <person name="Wortman J."/>
            <person name="Nusbaum C."/>
            <person name="Birren B."/>
        </authorList>
    </citation>
    <scope>NUCLEOTIDE SEQUENCE [LARGE SCALE GENOMIC DNA]</scope>
    <source>
        <strain evidence="1 2">PRA339</strain>
    </source>
</reference>
<dbReference type="Proteomes" id="UP000030655">
    <property type="component" value="Unassembled WGS sequence"/>
</dbReference>
<gene>
    <name evidence="1" type="ORF">H312_01209</name>
</gene>
<dbReference type="OrthoDB" id="10330565at2759"/>
<organism evidence="1 2">
    <name type="scientific">Anncaliia algerae PRA339</name>
    <dbReference type="NCBI Taxonomy" id="1288291"/>
    <lineage>
        <taxon>Eukaryota</taxon>
        <taxon>Fungi</taxon>
        <taxon>Fungi incertae sedis</taxon>
        <taxon>Microsporidia</taxon>
        <taxon>Tubulinosematoidea</taxon>
        <taxon>Tubulinosematidae</taxon>
        <taxon>Anncaliia</taxon>
    </lineage>
</organism>
<evidence type="ECO:0000313" key="1">
    <source>
        <dbReference type="EMBL" id="KCZ81330.1"/>
    </source>
</evidence>
<sequence length="215" mass="24161">MLLYILISNILAFSKLPIKKGFVLSPVNDMNQEIIMTPISGLIVPNNSFPPPAFGPDVGRFIKAPGGYMIAYGPMMMCVLKPDSNILPCKPDQIVAMGIWQIETTAAGSKFMNKGFCLSRGDAVGENKAFTLVTKKCKDDPNQFFYIREIPDEPFEFSDYQEASMMGGMNHLTSNLDGEKREVMHHRESEATFTDRIKLKNESVFTESDKIREFK</sequence>
<protein>
    <submittedName>
        <fullName evidence="1">Uncharacterized protein</fullName>
    </submittedName>
</protein>
<dbReference type="AlphaFoldDB" id="A0A059F2A0"/>
<dbReference type="HOGENOM" id="CLU_1282943_0_0_1"/>
<reference evidence="2" key="1">
    <citation type="submission" date="2013-02" db="EMBL/GenBank/DDBJ databases">
        <authorList>
            <consortium name="The Broad Institute Genome Sequencing Platform"/>
            <person name="Cuomo C."/>
            <person name="Becnel J."/>
            <person name="Sanscrainte N."/>
            <person name="Walker B."/>
            <person name="Young S.K."/>
            <person name="Zeng Q."/>
            <person name="Gargeya S."/>
            <person name="Fitzgerald M."/>
            <person name="Haas B."/>
            <person name="Abouelleil A."/>
            <person name="Alvarado L."/>
            <person name="Arachchi H.M."/>
            <person name="Berlin A.M."/>
            <person name="Chapman S.B."/>
            <person name="Dewar J."/>
            <person name="Goldberg J."/>
            <person name="Griggs A."/>
            <person name="Gujja S."/>
            <person name="Hansen M."/>
            <person name="Howarth C."/>
            <person name="Imamovic A."/>
            <person name="Larimer J."/>
            <person name="McCowan C."/>
            <person name="Murphy C."/>
            <person name="Neiman D."/>
            <person name="Pearson M."/>
            <person name="Priest M."/>
            <person name="Roberts A."/>
            <person name="Saif S."/>
            <person name="Shea T."/>
            <person name="Sisk P."/>
            <person name="Sykes S."/>
            <person name="Wortman J."/>
            <person name="Nusbaum C."/>
            <person name="Birren B."/>
        </authorList>
    </citation>
    <scope>NUCLEOTIDE SEQUENCE [LARGE SCALE GENOMIC DNA]</scope>
    <source>
        <strain evidence="2">PRA339</strain>
    </source>
</reference>
<dbReference type="EMBL" id="KK365144">
    <property type="protein sequence ID" value="KCZ81330.1"/>
    <property type="molecule type" value="Genomic_DNA"/>
</dbReference>
<evidence type="ECO:0000313" key="2">
    <source>
        <dbReference type="Proteomes" id="UP000030655"/>
    </source>
</evidence>